<dbReference type="SUPFAM" id="SSF51004">
    <property type="entry name" value="C-terminal (heme d1) domain of cytochrome cd1-nitrite reductase"/>
    <property type="match status" value="1"/>
</dbReference>
<reference evidence="3 4" key="1">
    <citation type="submission" date="2023-07" db="EMBL/GenBank/DDBJ databases">
        <title>Novel species in genus Planococcus.</title>
        <authorList>
            <person name="Ning S."/>
        </authorList>
    </citation>
    <scope>NUCLEOTIDE SEQUENCE [LARGE SCALE GENOMIC DNA]</scope>
    <source>
        <strain evidence="3 4">N017</strain>
    </source>
</reference>
<dbReference type="InterPro" id="IPR011048">
    <property type="entry name" value="Haem_d1_sf"/>
</dbReference>
<keyword evidence="4" id="KW-1185">Reference proteome</keyword>
<organism evidence="3 4">
    <name type="scientific">Planococcus shenhongbingii</name>
    <dbReference type="NCBI Taxonomy" id="3058398"/>
    <lineage>
        <taxon>Bacteria</taxon>
        <taxon>Bacillati</taxon>
        <taxon>Bacillota</taxon>
        <taxon>Bacilli</taxon>
        <taxon>Bacillales</taxon>
        <taxon>Caryophanaceae</taxon>
        <taxon>Planococcus</taxon>
    </lineage>
</organism>
<evidence type="ECO:0000313" key="4">
    <source>
        <dbReference type="Proteomes" id="UP001172142"/>
    </source>
</evidence>
<comment type="similarity">
    <text evidence="1">Belongs to the cycloisomerase 2 family.</text>
</comment>
<accession>A0ABT8NG17</accession>
<dbReference type="InterPro" id="IPR050282">
    <property type="entry name" value="Cycloisomerase_2"/>
</dbReference>
<protein>
    <submittedName>
        <fullName evidence="3">Lactonase family protein</fullName>
        <ecNumber evidence="3">3.1.1.-</ecNumber>
    </submittedName>
</protein>
<dbReference type="RefSeq" id="WP_301857170.1">
    <property type="nucleotide sequence ID" value="NZ_JAUJWU010000004.1"/>
</dbReference>
<dbReference type="Gene3D" id="2.130.10.10">
    <property type="entry name" value="YVTN repeat-like/Quinoprotein amine dehydrogenase"/>
    <property type="match status" value="1"/>
</dbReference>
<evidence type="ECO:0000313" key="3">
    <source>
        <dbReference type="EMBL" id="MDN7246771.1"/>
    </source>
</evidence>
<proteinExistence type="inferred from homology"/>
<gene>
    <name evidence="3" type="ORF">QWY13_14870</name>
</gene>
<feature type="compositionally biased region" description="Basic and acidic residues" evidence="2">
    <location>
        <begin position="126"/>
        <end position="147"/>
    </location>
</feature>
<sequence length="346" mass="37436">MTGIYLLTGSYSSSHEQGIKLWEFNPVEATCIEKTGIGGIERPSFIAAHPNGVNFVATSEVEDGKLVSYRLDFENNLITEINRQSANGAHPSHVCIDVSGKWLLSTNYSGGNVNVYPIQEDGSIGERTDSIKHEGSGANVERQDAPHPHSVFQQPGSNDFFVSDLGADMISVYELDRETGKLKLKKSILTTPGSGPRHLAFHPEMTVVYSLEELSSTLSVYGIGGEDFLEFVQVVELIPKQFAGTNTSAEVVVSEDGQHLYASNRGHDSIVVFAIQEKGILKFEDYATTGGAGPRHFTLLPGKQWLAVANEKSDSINMLKIGASGIPEEIIEPVSTNAPVCIKVIG</sequence>
<evidence type="ECO:0000256" key="2">
    <source>
        <dbReference type="SAM" id="MobiDB-lite"/>
    </source>
</evidence>
<dbReference type="PANTHER" id="PTHR30344">
    <property type="entry name" value="6-PHOSPHOGLUCONOLACTONASE-RELATED"/>
    <property type="match status" value="1"/>
</dbReference>
<dbReference type="InterPro" id="IPR015943">
    <property type="entry name" value="WD40/YVTN_repeat-like_dom_sf"/>
</dbReference>
<dbReference type="Proteomes" id="UP001172142">
    <property type="component" value="Unassembled WGS sequence"/>
</dbReference>
<dbReference type="InterPro" id="IPR019405">
    <property type="entry name" value="Lactonase_7-beta_prop"/>
</dbReference>
<feature type="region of interest" description="Disordered" evidence="2">
    <location>
        <begin position="126"/>
        <end position="153"/>
    </location>
</feature>
<name>A0ABT8NG17_9BACL</name>
<evidence type="ECO:0000256" key="1">
    <source>
        <dbReference type="ARBA" id="ARBA00005564"/>
    </source>
</evidence>
<dbReference type="Pfam" id="PF10282">
    <property type="entry name" value="Lactonase"/>
    <property type="match status" value="1"/>
</dbReference>
<comment type="caution">
    <text evidence="3">The sequence shown here is derived from an EMBL/GenBank/DDBJ whole genome shotgun (WGS) entry which is preliminary data.</text>
</comment>
<dbReference type="EMBL" id="JAUJWU010000004">
    <property type="protein sequence ID" value="MDN7246771.1"/>
    <property type="molecule type" value="Genomic_DNA"/>
</dbReference>
<dbReference type="GO" id="GO:0016787">
    <property type="term" value="F:hydrolase activity"/>
    <property type="evidence" value="ECO:0007669"/>
    <property type="project" value="UniProtKB-KW"/>
</dbReference>
<keyword evidence="3" id="KW-0378">Hydrolase</keyword>
<dbReference type="EC" id="3.1.1.-" evidence="3"/>
<dbReference type="PANTHER" id="PTHR30344:SF1">
    <property type="entry name" value="6-PHOSPHOGLUCONOLACTONASE"/>
    <property type="match status" value="1"/>
</dbReference>